<protein>
    <submittedName>
        <fullName evidence="2">Transglutaminase</fullName>
    </submittedName>
</protein>
<dbReference type="PANTHER" id="PTHR33490:SF7">
    <property type="entry name" value="BLR2979 PROTEIN"/>
    <property type="match status" value="1"/>
</dbReference>
<dbReference type="InterPro" id="IPR038765">
    <property type="entry name" value="Papain-like_cys_pep_sf"/>
</dbReference>
<evidence type="ECO:0000259" key="1">
    <source>
        <dbReference type="SMART" id="SM00460"/>
    </source>
</evidence>
<feature type="domain" description="Transglutaminase-like" evidence="1">
    <location>
        <begin position="183"/>
        <end position="253"/>
    </location>
</feature>
<dbReference type="EMBL" id="CP022187">
    <property type="protein sequence ID" value="AWI74480.1"/>
    <property type="molecule type" value="Genomic_DNA"/>
</dbReference>
<dbReference type="Pfam" id="PF01841">
    <property type="entry name" value="Transglut_core"/>
    <property type="match status" value="1"/>
</dbReference>
<proteinExistence type="predicted"/>
<dbReference type="Gene3D" id="3.10.620.30">
    <property type="match status" value="1"/>
</dbReference>
<dbReference type="SMART" id="SM00460">
    <property type="entry name" value="TGc"/>
    <property type="match status" value="1"/>
</dbReference>
<dbReference type="KEGG" id="acom:CEW83_03990"/>
<dbReference type="InterPro" id="IPR002931">
    <property type="entry name" value="Transglutaminase-like"/>
</dbReference>
<reference evidence="2 3" key="1">
    <citation type="submission" date="2017-06" db="EMBL/GenBank/DDBJ databases">
        <title>Azoarcus.</title>
        <authorList>
            <person name="Woo J.-H."/>
            <person name="Kim H.-S."/>
        </authorList>
    </citation>
    <scope>NUCLEOTIDE SEQUENCE [LARGE SCALE GENOMIC DNA]</scope>
    <source>
        <strain evidence="2 3">TSPY31</strain>
    </source>
</reference>
<sequence>MTAIRYHIRHDTLYRYDQPVGESRQMLRLTPRELPGQRCISHRIVVTPEPQRTEDFPDGFGNPVRSLHFEQDHDTLLIRADSWVELDPRPQPDLAASPPWEEVRDELTYRAKHIMSPKQLEASAFLFESTHVRVKRDFADYAAADFSEGRPLLEAVHGLMQRINKEFIFDPEATDNSTPVTEVLENRRGVCQDFAHLMLSCLRSIGVAARYVSGYILTRPPPGKPRMVGADATHAWVSVFCPVTGWIDFDPTNSLIPDREHVTIGWGRDFGDVSPLRGVILGGGGHEPEIAVTMAPEAEFESLYTDADAPVADLLQGNYEMQSQEQ</sequence>
<keyword evidence="3" id="KW-1185">Reference proteome</keyword>
<gene>
    <name evidence="2" type="ORF">CEW83_03990</name>
</gene>
<evidence type="ECO:0000313" key="3">
    <source>
        <dbReference type="Proteomes" id="UP000244930"/>
    </source>
</evidence>
<dbReference type="Pfam" id="PF08379">
    <property type="entry name" value="Bact_transglu_N"/>
    <property type="match status" value="1"/>
</dbReference>
<organism evidence="2 3">
    <name type="scientific">Parazoarcus communis</name>
    <dbReference type="NCBI Taxonomy" id="41977"/>
    <lineage>
        <taxon>Bacteria</taxon>
        <taxon>Pseudomonadati</taxon>
        <taxon>Pseudomonadota</taxon>
        <taxon>Betaproteobacteria</taxon>
        <taxon>Rhodocyclales</taxon>
        <taxon>Zoogloeaceae</taxon>
        <taxon>Parazoarcus</taxon>
    </lineage>
</organism>
<dbReference type="RefSeq" id="WP_108948187.1">
    <property type="nucleotide sequence ID" value="NZ_CP022187.1"/>
</dbReference>
<dbReference type="SUPFAM" id="SSF54001">
    <property type="entry name" value="Cysteine proteinases"/>
    <property type="match status" value="1"/>
</dbReference>
<evidence type="ECO:0000313" key="2">
    <source>
        <dbReference type="EMBL" id="AWI74480.1"/>
    </source>
</evidence>
<dbReference type="InterPro" id="IPR013589">
    <property type="entry name" value="Bac_transglu_N"/>
</dbReference>
<accession>A0A2U8GM01</accession>
<dbReference type="AlphaFoldDB" id="A0A2U8GM01"/>
<dbReference type="Proteomes" id="UP000244930">
    <property type="component" value="Chromosome"/>
</dbReference>
<dbReference type="PANTHER" id="PTHR33490">
    <property type="entry name" value="BLR5614 PROTEIN-RELATED"/>
    <property type="match status" value="1"/>
</dbReference>
<name>A0A2U8GM01_9RHOO</name>